<organism evidence="9 10">
    <name type="scientific">Discostella pseudostelligera</name>
    <dbReference type="NCBI Taxonomy" id="259834"/>
    <lineage>
        <taxon>Eukaryota</taxon>
        <taxon>Sar</taxon>
        <taxon>Stramenopiles</taxon>
        <taxon>Ochrophyta</taxon>
        <taxon>Bacillariophyta</taxon>
        <taxon>Coscinodiscophyceae</taxon>
        <taxon>Thalassiosirophycidae</taxon>
        <taxon>Stephanodiscales</taxon>
        <taxon>Stephanodiscaceae</taxon>
        <taxon>Discostella</taxon>
    </lineage>
</organism>
<keyword evidence="10" id="KW-1185">Reference proteome</keyword>
<evidence type="ECO:0000256" key="8">
    <source>
        <dbReference type="SAM" id="Phobius"/>
    </source>
</evidence>
<dbReference type="InterPro" id="IPR026050">
    <property type="entry name" value="C1GALT1/C1GALT1_chp1"/>
</dbReference>
<evidence type="ECO:0000256" key="5">
    <source>
        <dbReference type="ARBA" id="ARBA00022989"/>
    </source>
</evidence>
<keyword evidence="3 8" id="KW-0812">Transmembrane</keyword>
<name>A0ABD3N3U0_9STRA</name>
<keyword evidence="4" id="KW-0735">Signal-anchor</keyword>
<comment type="similarity">
    <text evidence="2">Belongs to the glycosyltransferase 31 family. Beta3-Gal-T subfamily.</text>
</comment>
<evidence type="ECO:0000256" key="7">
    <source>
        <dbReference type="SAM" id="MobiDB-lite"/>
    </source>
</evidence>
<dbReference type="AlphaFoldDB" id="A0ABD3N3U0"/>
<reference evidence="9 10" key="1">
    <citation type="submission" date="2024-10" db="EMBL/GenBank/DDBJ databases">
        <title>Updated reference genomes for cyclostephanoid diatoms.</title>
        <authorList>
            <person name="Roberts W.R."/>
            <person name="Alverson A.J."/>
        </authorList>
    </citation>
    <scope>NUCLEOTIDE SEQUENCE [LARGE SCALE GENOMIC DNA]</scope>
    <source>
        <strain evidence="9 10">AJA232-27</strain>
    </source>
</reference>
<dbReference type="GO" id="GO:0016020">
    <property type="term" value="C:membrane"/>
    <property type="evidence" value="ECO:0007669"/>
    <property type="project" value="UniProtKB-SubCell"/>
</dbReference>
<evidence type="ECO:0000256" key="6">
    <source>
        <dbReference type="ARBA" id="ARBA00023136"/>
    </source>
</evidence>
<evidence type="ECO:0000256" key="1">
    <source>
        <dbReference type="ARBA" id="ARBA00004606"/>
    </source>
</evidence>
<comment type="subcellular location">
    <subcellularLocation>
        <location evidence="1">Membrane</location>
        <topology evidence="1">Single-pass type II membrane protein</topology>
    </subcellularLocation>
</comment>
<proteinExistence type="inferred from homology"/>
<gene>
    <name evidence="9" type="ORF">ACHAWU_005769</name>
</gene>
<evidence type="ECO:0000313" key="10">
    <source>
        <dbReference type="Proteomes" id="UP001530293"/>
    </source>
</evidence>
<dbReference type="Gene3D" id="3.90.550.50">
    <property type="match status" value="1"/>
</dbReference>
<feature type="region of interest" description="Disordered" evidence="7">
    <location>
        <begin position="102"/>
        <end position="125"/>
    </location>
</feature>
<evidence type="ECO:0000256" key="3">
    <source>
        <dbReference type="ARBA" id="ARBA00022692"/>
    </source>
</evidence>
<dbReference type="Proteomes" id="UP001530293">
    <property type="component" value="Unassembled WGS sequence"/>
</dbReference>
<sequence length="482" mass="54701">MASPRKTIGVINYIDRSVDIDVAQRQFTTSSRRENLQPRVLLLLIACCLISAFVITVSHHGIERLATSPFNSEQGEVALLLPTQRHENKQQDLTALSQHTDTEINNGAGNSNNKLSSSSSSDNSSRSFTVDILSVGSIQQLDLLHAQRTTFASHISIRNFFNVTENDDADPDCHKYLTWDDVQKVSSFCRNRPPSGMSHVSRHMRGKYARAQWLQKKKNPVGWMCAQVRPTSGLMKAYQHYRDNIMEGLPDYFIIMDDDTYYDMEEFERNFGGMNSSEALYYAGCLVRDPVHQINFTFPFGGFGSILSKGALRNLFEPIHCPTPPLPSSSSSVLVNDQHQPLCDRIAENNVDEQPSFQTGMNLAQLMYQYVNAHKYRDVNEWEQNDNGGGGFCMHSDWVIGYFANYYNVSRHVVEPFYADVPHARIEPYKNSEIYKKGTGFCVNEGNNCKEGSELCHRATPQWMKDETDRLRLKVPTKYVTG</sequence>
<evidence type="ECO:0000313" key="9">
    <source>
        <dbReference type="EMBL" id="KAL3769721.1"/>
    </source>
</evidence>
<dbReference type="EMBL" id="JALLBG020000052">
    <property type="protein sequence ID" value="KAL3769721.1"/>
    <property type="molecule type" value="Genomic_DNA"/>
</dbReference>
<accession>A0ABD3N3U0</accession>
<protein>
    <submittedName>
        <fullName evidence="9">Uncharacterized protein</fullName>
    </submittedName>
</protein>
<feature type="compositionally biased region" description="Low complexity" evidence="7">
    <location>
        <begin position="105"/>
        <end position="125"/>
    </location>
</feature>
<comment type="caution">
    <text evidence="9">The sequence shown here is derived from an EMBL/GenBank/DDBJ whole genome shotgun (WGS) entry which is preliminary data.</text>
</comment>
<keyword evidence="6 8" id="KW-0472">Membrane</keyword>
<evidence type="ECO:0000256" key="2">
    <source>
        <dbReference type="ARBA" id="ARBA00006462"/>
    </source>
</evidence>
<keyword evidence="5 8" id="KW-1133">Transmembrane helix</keyword>
<dbReference type="PANTHER" id="PTHR23033:SF14">
    <property type="entry name" value="GLYCOPROTEIN-N-ACETYLGALACTOSAMINE 3-BETA-GALACTOSYLTRANSFERASE 1-RELATED"/>
    <property type="match status" value="1"/>
</dbReference>
<evidence type="ECO:0000256" key="4">
    <source>
        <dbReference type="ARBA" id="ARBA00022968"/>
    </source>
</evidence>
<feature type="transmembrane region" description="Helical" evidence="8">
    <location>
        <begin position="40"/>
        <end position="62"/>
    </location>
</feature>
<dbReference type="PANTHER" id="PTHR23033">
    <property type="entry name" value="BETA1,3-GALACTOSYLTRANSFERASE"/>
    <property type="match status" value="1"/>
</dbReference>